<comment type="caution">
    <text evidence="1">The sequence shown here is derived from an EMBL/GenBank/DDBJ whole genome shotgun (WGS) entry which is preliminary data.</text>
</comment>
<gene>
    <name evidence="1" type="ORF">K0U00_09845</name>
</gene>
<dbReference type="EMBL" id="JAHZIK010000186">
    <property type="protein sequence ID" value="MBW7454331.1"/>
    <property type="molecule type" value="Genomic_DNA"/>
</dbReference>
<accession>A0ABS7C088</accession>
<sequence>MDHYLLDSPIPEIVRNGIGQQSLDAIPANNRVKGSSYFAAAVCQQDGVFTLSNSTMAAISPARKAALNDALSPWNSGFNGEIGTPALNFIRTLCCNLKLKNKEGGNWISNCHLLYSNQQK</sequence>
<reference evidence="1 2" key="1">
    <citation type="submission" date="2021-07" db="EMBL/GenBank/DDBJ databases">
        <title>Paenibacillus radiodurans sp. nov., isolated from the southeastern edge of Tengger Desert.</title>
        <authorList>
            <person name="Zhang G."/>
        </authorList>
    </citation>
    <scope>NUCLEOTIDE SEQUENCE [LARGE SCALE GENOMIC DNA]</scope>
    <source>
        <strain evidence="1 2">CCM 7311</strain>
    </source>
</reference>
<name>A0ABS7C088_9BACL</name>
<organism evidence="1 2">
    <name type="scientific">Paenibacillus sepulcri</name>
    <dbReference type="NCBI Taxonomy" id="359917"/>
    <lineage>
        <taxon>Bacteria</taxon>
        <taxon>Bacillati</taxon>
        <taxon>Bacillota</taxon>
        <taxon>Bacilli</taxon>
        <taxon>Bacillales</taxon>
        <taxon>Paenibacillaceae</taxon>
        <taxon>Paenibacillus</taxon>
    </lineage>
</organism>
<dbReference type="Proteomes" id="UP001519887">
    <property type="component" value="Unassembled WGS sequence"/>
</dbReference>
<protein>
    <submittedName>
        <fullName evidence="1">Uncharacterized protein</fullName>
    </submittedName>
</protein>
<proteinExistence type="predicted"/>
<evidence type="ECO:0000313" key="2">
    <source>
        <dbReference type="Proteomes" id="UP001519887"/>
    </source>
</evidence>
<keyword evidence="2" id="KW-1185">Reference proteome</keyword>
<evidence type="ECO:0000313" key="1">
    <source>
        <dbReference type="EMBL" id="MBW7454331.1"/>
    </source>
</evidence>